<dbReference type="PANTHER" id="PTHR37418">
    <property type="entry name" value="3-KETO-5-AMINOHEXANOATE CLEAVAGE ENZYME-RELATED"/>
    <property type="match status" value="1"/>
</dbReference>
<dbReference type="InterPro" id="IPR008567">
    <property type="entry name" value="BKACE"/>
</dbReference>
<keyword evidence="2" id="KW-1185">Reference proteome</keyword>
<dbReference type="EMBL" id="JAMTCO010000020">
    <property type="protein sequence ID" value="MCP2274019.1"/>
    <property type="molecule type" value="Genomic_DNA"/>
</dbReference>
<dbReference type="Proteomes" id="UP001205185">
    <property type="component" value="Unassembled WGS sequence"/>
</dbReference>
<dbReference type="PANTHER" id="PTHR37418:SF1">
    <property type="entry name" value="3-KETO-5-AMINOHEXANOATE CLEAVAGE PROTEIN"/>
    <property type="match status" value="1"/>
</dbReference>
<gene>
    <name evidence="1" type="ORF">LV75_006551</name>
</gene>
<dbReference type="Gene3D" id="3.20.20.70">
    <property type="entry name" value="Aldolase class I"/>
    <property type="match status" value="2"/>
</dbReference>
<comment type="caution">
    <text evidence="1">The sequence shown here is derived from an EMBL/GenBank/DDBJ whole genome shotgun (WGS) entry which is preliminary data.</text>
</comment>
<sequence>MTAAQLAAAAAEVAALGVTAVHVHPRDATGVTTLLGPELAPTVAAIRAAAPGTAIGVTTGEWAQPDPARRVAAVAAWVGLSTGRPDFASVNVHEDGWWEVCAALHACGVDVELGVFDVPAAHALRARGIPVGAVRVLAEVQPDAEAEPLLDALTWSPLPVLLHGEDDSAWPVLREALRRGLPTRIGLEDTLHLPDGTRALSNADLVRAVLR</sequence>
<dbReference type="InterPro" id="IPR013785">
    <property type="entry name" value="Aldolase_TIM"/>
</dbReference>
<organism evidence="1 2">
    <name type="scientific">Actinokineospora diospyrosa</name>
    <dbReference type="NCBI Taxonomy" id="103728"/>
    <lineage>
        <taxon>Bacteria</taxon>
        <taxon>Bacillati</taxon>
        <taxon>Actinomycetota</taxon>
        <taxon>Actinomycetes</taxon>
        <taxon>Pseudonocardiales</taxon>
        <taxon>Pseudonocardiaceae</taxon>
        <taxon>Actinokineospora</taxon>
    </lineage>
</organism>
<proteinExistence type="predicted"/>
<evidence type="ECO:0000313" key="1">
    <source>
        <dbReference type="EMBL" id="MCP2274019.1"/>
    </source>
</evidence>
<accession>A0ABT1IMX1</accession>
<protein>
    <submittedName>
        <fullName evidence="1">Uncharacterized conserved protein, DUF849 family</fullName>
    </submittedName>
</protein>
<reference evidence="1 2" key="1">
    <citation type="submission" date="2022-06" db="EMBL/GenBank/DDBJ databases">
        <title>Genomic Encyclopedia of Archaeal and Bacterial Type Strains, Phase II (KMG-II): from individual species to whole genera.</title>
        <authorList>
            <person name="Goeker M."/>
        </authorList>
    </citation>
    <scope>NUCLEOTIDE SEQUENCE [LARGE SCALE GENOMIC DNA]</scope>
    <source>
        <strain evidence="1 2">DSM 44255</strain>
    </source>
</reference>
<dbReference type="Pfam" id="PF05853">
    <property type="entry name" value="BKACE"/>
    <property type="match status" value="1"/>
</dbReference>
<name>A0ABT1IMX1_9PSEU</name>
<evidence type="ECO:0000313" key="2">
    <source>
        <dbReference type="Proteomes" id="UP001205185"/>
    </source>
</evidence>